<evidence type="ECO:0000313" key="2">
    <source>
        <dbReference type="Proteomes" id="UP000653454"/>
    </source>
</evidence>
<reference evidence="1" key="1">
    <citation type="submission" date="2020-11" db="EMBL/GenBank/DDBJ databases">
        <authorList>
            <person name="Whiteford S."/>
        </authorList>
    </citation>
    <scope>NUCLEOTIDE SEQUENCE</scope>
</reference>
<keyword evidence="2" id="KW-1185">Reference proteome</keyword>
<gene>
    <name evidence="1" type="ORF">PLXY2_LOCUS2905</name>
</gene>
<protein>
    <submittedName>
        <fullName evidence="1">(diamondback moth) hypothetical protein</fullName>
    </submittedName>
</protein>
<dbReference type="AlphaFoldDB" id="A0A8S4DUI7"/>
<sequence length="130" mass="15115">MSYGTCIRELCRRLRPQDLAINERKLVLFGVLEGLIRRVYKIARFGFNSFTCDCNQSVPSFNSLIGSPVMSYGTCIRELCRRLRPQDLAINERKLVLFGVLEGLIRRVYKQRRRSPAVKKENHQHACQAR</sequence>
<dbReference type="EMBL" id="CAJHNJ030000007">
    <property type="protein sequence ID" value="CAG9103133.1"/>
    <property type="molecule type" value="Genomic_DNA"/>
</dbReference>
<accession>A0A8S4DUI7</accession>
<name>A0A8S4DUI7_PLUXY</name>
<organism evidence="1 2">
    <name type="scientific">Plutella xylostella</name>
    <name type="common">Diamondback moth</name>
    <name type="synonym">Plutella maculipennis</name>
    <dbReference type="NCBI Taxonomy" id="51655"/>
    <lineage>
        <taxon>Eukaryota</taxon>
        <taxon>Metazoa</taxon>
        <taxon>Ecdysozoa</taxon>
        <taxon>Arthropoda</taxon>
        <taxon>Hexapoda</taxon>
        <taxon>Insecta</taxon>
        <taxon>Pterygota</taxon>
        <taxon>Neoptera</taxon>
        <taxon>Endopterygota</taxon>
        <taxon>Lepidoptera</taxon>
        <taxon>Glossata</taxon>
        <taxon>Ditrysia</taxon>
        <taxon>Yponomeutoidea</taxon>
        <taxon>Plutellidae</taxon>
        <taxon>Plutella</taxon>
    </lineage>
</organism>
<proteinExistence type="predicted"/>
<dbReference type="Proteomes" id="UP000653454">
    <property type="component" value="Unassembled WGS sequence"/>
</dbReference>
<comment type="caution">
    <text evidence="1">The sequence shown here is derived from an EMBL/GenBank/DDBJ whole genome shotgun (WGS) entry which is preliminary data.</text>
</comment>
<evidence type="ECO:0000313" key="1">
    <source>
        <dbReference type="EMBL" id="CAG9103133.1"/>
    </source>
</evidence>